<evidence type="ECO:0000313" key="3">
    <source>
        <dbReference type="Proteomes" id="UP001149090"/>
    </source>
</evidence>
<comment type="caution">
    <text evidence="2">The sequence shown here is derived from an EMBL/GenBank/DDBJ whole genome shotgun (WGS) entry which is preliminary data.</text>
</comment>
<dbReference type="AlphaFoldDB" id="A0A9Q0L9D8"/>
<sequence>MSEVTKKEQNQEKENDYCGYKCKSCGYFCSLPKGHPGLHFCRHGNMKDGIIVTEKEQDAIQFNKINLRTGESAKSFICTHQCILFGRGHIHLIPVNDINFNDIPEEDRNYIRLAQNQYSDNVQYYEATCYFYWQHYLKFESGFSNEEKFEFSRCGAKCRSKFMKQKKIMQKITTNKPKNIDKNLSKRGARHPPYCVLPMWHKPWDPNEIPDGQAQGYTSTDGHFFPCNHPNTGIFANYHHYLIIDRSGSMGSKDVKPSVYDWIYECKTTKKIDALLLLLMSKVDTIFQSQIVDSNLIERYCRNIKPRGGTSFKVAFERGFNLLNNLDDRERQIRPVFVLLTDGEDWEPQQTMNLLQQNIPNFPDLIIHTIGFGSDVGNSPQFLKQIANLGNGDFHLAKDNIELAEVFKIIAKEPAKDRDN</sequence>
<protein>
    <submittedName>
        <fullName evidence="2">Protein sey1</fullName>
    </submittedName>
</protein>
<dbReference type="OrthoDB" id="2343366at2759"/>
<dbReference type="InterPro" id="IPR002035">
    <property type="entry name" value="VWF_A"/>
</dbReference>
<gene>
    <name evidence="2" type="ORF">M0811_12487</name>
</gene>
<feature type="domain" description="VWFA" evidence="1">
    <location>
        <begin position="239"/>
        <end position="410"/>
    </location>
</feature>
<evidence type="ECO:0000313" key="2">
    <source>
        <dbReference type="EMBL" id="KAJ5068260.1"/>
    </source>
</evidence>
<accession>A0A9Q0L9D8</accession>
<keyword evidence="3" id="KW-1185">Reference proteome</keyword>
<dbReference type="PROSITE" id="PS50234">
    <property type="entry name" value="VWFA"/>
    <property type="match status" value="1"/>
</dbReference>
<dbReference type="Gene3D" id="3.40.50.410">
    <property type="entry name" value="von Willebrand factor, type A domain"/>
    <property type="match status" value="1"/>
</dbReference>
<organism evidence="2 3">
    <name type="scientific">Anaeramoeba ignava</name>
    <name type="common">Anaerobic marine amoeba</name>
    <dbReference type="NCBI Taxonomy" id="1746090"/>
    <lineage>
        <taxon>Eukaryota</taxon>
        <taxon>Metamonada</taxon>
        <taxon>Anaeramoebidae</taxon>
        <taxon>Anaeramoeba</taxon>
    </lineage>
</organism>
<dbReference type="SUPFAM" id="SSF53300">
    <property type="entry name" value="vWA-like"/>
    <property type="match status" value="1"/>
</dbReference>
<evidence type="ECO:0000259" key="1">
    <source>
        <dbReference type="PROSITE" id="PS50234"/>
    </source>
</evidence>
<dbReference type="Proteomes" id="UP001149090">
    <property type="component" value="Unassembled WGS sequence"/>
</dbReference>
<dbReference type="InterPro" id="IPR036465">
    <property type="entry name" value="vWFA_dom_sf"/>
</dbReference>
<reference evidence="2" key="1">
    <citation type="submission" date="2022-10" db="EMBL/GenBank/DDBJ databases">
        <title>Novel sulphate-reducing endosymbionts in the free-living metamonad Anaeramoeba.</title>
        <authorList>
            <person name="Jerlstrom-Hultqvist J."/>
            <person name="Cepicka I."/>
            <person name="Gallot-Lavallee L."/>
            <person name="Salas-Leiva D."/>
            <person name="Curtis B.A."/>
            <person name="Zahonova K."/>
            <person name="Pipaliya S."/>
            <person name="Dacks J."/>
            <person name="Roger A.J."/>
        </authorList>
    </citation>
    <scope>NUCLEOTIDE SEQUENCE</scope>
    <source>
        <strain evidence="2">BMAN</strain>
    </source>
</reference>
<proteinExistence type="predicted"/>
<dbReference type="EMBL" id="JAPDFW010000118">
    <property type="protein sequence ID" value="KAJ5068260.1"/>
    <property type="molecule type" value="Genomic_DNA"/>
</dbReference>
<name>A0A9Q0L9D8_ANAIG</name>